<proteinExistence type="predicted"/>
<organism evidence="2">
    <name type="scientific">Schistosoma haematobium</name>
    <name type="common">Blood fluke</name>
    <dbReference type="NCBI Taxonomy" id="6185"/>
    <lineage>
        <taxon>Eukaryota</taxon>
        <taxon>Metazoa</taxon>
        <taxon>Spiralia</taxon>
        <taxon>Lophotrochozoa</taxon>
        <taxon>Platyhelminthes</taxon>
        <taxon>Trematoda</taxon>
        <taxon>Digenea</taxon>
        <taxon>Strigeidida</taxon>
        <taxon>Schistosomatoidea</taxon>
        <taxon>Schistosomatidae</taxon>
        <taxon>Schistosoma</taxon>
    </lineage>
</organism>
<feature type="compositionally biased region" description="Basic and acidic residues" evidence="1">
    <location>
        <begin position="90"/>
        <end position="109"/>
    </location>
</feature>
<dbReference type="EMBL" id="KL251023">
    <property type="protein sequence ID" value="KGB38454.1"/>
    <property type="molecule type" value="Genomic_DNA"/>
</dbReference>
<evidence type="ECO:0000256" key="1">
    <source>
        <dbReference type="SAM" id="MobiDB-lite"/>
    </source>
</evidence>
<feature type="region of interest" description="Disordered" evidence="1">
    <location>
        <begin position="90"/>
        <end position="122"/>
    </location>
</feature>
<name>A0A094ZZ32_SCHHA</name>
<reference evidence="2" key="1">
    <citation type="journal article" date="2012" name="Nat. Genet.">
        <title>Whole-genome sequence of Schistosoma haematobium.</title>
        <authorList>
            <person name="Young N.D."/>
            <person name="Jex A.R."/>
            <person name="Li B."/>
            <person name="Liu S."/>
            <person name="Yang L."/>
            <person name="Xiong Z."/>
            <person name="Li Y."/>
            <person name="Cantacessi C."/>
            <person name="Hall R.S."/>
            <person name="Xu X."/>
            <person name="Chen F."/>
            <person name="Wu X."/>
            <person name="Zerlotini A."/>
            <person name="Oliveira G."/>
            <person name="Hofmann A."/>
            <person name="Zhang G."/>
            <person name="Fang X."/>
            <person name="Kang Y."/>
            <person name="Campbell B.E."/>
            <person name="Loukas A."/>
            <person name="Ranganathan S."/>
            <person name="Rollinson D."/>
            <person name="Rinaldi G."/>
            <person name="Brindley P.J."/>
            <person name="Yang H."/>
            <person name="Wang J."/>
            <person name="Wang J."/>
            <person name="Gasser R.B."/>
        </authorList>
    </citation>
    <scope>NUCLEOTIDE SEQUENCE [LARGE SCALE GENOMIC DNA]</scope>
</reference>
<gene>
    <name evidence="2" type="ORF">MS3_06844</name>
</gene>
<protein>
    <submittedName>
        <fullName evidence="2">Uncharacterized protein</fullName>
    </submittedName>
</protein>
<evidence type="ECO:0000313" key="2">
    <source>
        <dbReference type="EMBL" id="KGB38454.1"/>
    </source>
</evidence>
<accession>A0A094ZZ32</accession>
<dbReference type="AlphaFoldDB" id="A0A094ZZ32"/>
<feature type="region of interest" description="Disordered" evidence="1">
    <location>
        <begin position="1"/>
        <end position="32"/>
    </location>
</feature>
<dbReference type="STRING" id="6185.A0A094ZZ32"/>
<sequence>MITTIPGLMNSDDPKSENYSHKQFPNKKLKPTSLNKLKRQNNIQDITPIHKMNNINSIDLITMRNESPQLRLSNQQYFDDDKIPKLDKISIKPHENFDNSYHTDDNVDKESDDEDDRDNDNQIVDRINNLKDNRQIGDYEEVTLKQYDTQSKHILSISHEDSTNENDNTSSDITDLYHKVQKISDNKQISLNYRFKQAKDLYNAYWNCPKVAPIVGRKSDTDGFWTYGHGSTNENNNNNNNADS</sequence>